<dbReference type="InterPro" id="IPR026341">
    <property type="entry name" value="T9SS_type_B"/>
</dbReference>
<dbReference type="SMART" id="SM00060">
    <property type="entry name" value="FN3"/>
    <property type="match status" value="7"/>
</dbReference>
<dbReference type="GO" id="GO:0016020">
    <property type="term" value="C:membrane"/>
    <property type="evidence" value="ECO:0007669"/>
    <property type="project" value="InterPro"/>
</dbReference>
<reference evidence="3" key="1">
    <citation type="submission" date="2016-10" db="EMBL/GenBank/DDBJ databases">
        <authorList>
            <person name="Varghese N."/>
            <person name="Submissions S."/>
        </authorList>
    </citation>
    <scope>NUCLEOTIDE SEQUENCE [LARGE SCALE GENOMIC DNA]</scope>
    <source>
        <strain evidence="3">DSM 18610</strain>
    </source>
</reference>
<dbReference type="SUPFAM" id="SSF49265">
    <property type="entry name" value="Fibronectin type III"/>
    <property type="match status" value="1"/>
</dbReference>
<organism evidence="2 3">
    <name type="scientific">Pedobacter rhizosphaerae</name>
    <dbReference type="NCBI Taxonomy" id="390241"/>
    <lineage>
        <taxon>Bacteria</taxon>
        <taxon>Pseudomonadati</taxon>
        <taxon>Bacteroidota</taxon>
        <taxon>Sphingobacteriia</taxon>
        <taxon>Sphingobacteriales</taxon>
        <taxon>Sphingobacteriaceae</taxon>
        <taxon>Pedobacter</taxon>
    </lineage>
</organism>
<dbReference type="SMART" id="SM00409">
    <property type="entry name" value="IG"/>
    <property type="match status" value="8"/>
</dbReference>
<dbReference type="Pfam" id="PF19081">
    <property type="entry name" value="Ig_7"/>
    <property type="match status" value="25"/>
</dbReference>
<dbReference type="InterPro" id="IPR006644">
    <property type="entry name" value="Cadg"/>
</dbReference>
<dbReference type="NCBIfam" id="TIGR04131">
    <property type="entry name" value="Bac_Flav_CTERM"/>
    <property type="match status" value="1"/>
</dbReference>
<evidence type="ECO:0000313" key="3">
    <source>
        <dbReference type="Proteomes" id="UP000199572"/>
    </source>
</evidence>
<dbReference type="Pfam" id="PF05345">
    <property type="entry name" value="He_PIG"/>
    <property type="match status" value="5"/>
</dbReference>
<dbReference type="InterPro" id="IPR013783">
    <property type="entry name" value="Ig-like_fold"/>
</dbReference>
<dbReference type="Pfam" id="PF13585">
    <property type="entry name" value="CHU_C"/>
    <property type="match status" value="1"/>
</dbReference>
<keyword evidence="3" id="KW-1185">Reference proteome</keyword>
<dbReference type="InterPro" id="IPR015919">
    <property type="entry name" value="Cadherin-like_sf"/>
</dbReference>
<dbReference type="EMBL" id="FOGG01000004">
    <property type="protein sequence ID" value="SER08704.1"/>
    <property type="molecule type" value="Genomic_DNA"/>
</dbReference>
<dbReference type="PROSITE" id="PS50853">
    <property type="entry name" value="FN3"/>
    <property type="match status" value="1"/>
</dbReference>
<dbReference type="InterPro" id="IPR036116">
    <property type="entry name" value="FN3_sf"/>
</dbReference>
<evidence type="ECO:0000259" key="1">
    <source>
        <dbReference type="PROSITE" id="PS50853"/>
    </source>
</evidence>
<sequence length="3667" mass="375460">MVVTPYLTPNMMKHFTFRSLQGIFRNTSIAIIILLTLFQTESYAQTKVFANDVVENSTGIGSHVENIGNAITTNDATFATLKSYGGAALGLGAYSGGIILKFPSNIPANKTTYVRIDFDPAALNGLLGGTLGGTLSTVVGSLVIGNHQFEIDARNSSGTSVLKGNSIAGFDNASNIRLVKDKNGFTLVAITPTQAYDRIYITDKTTSLLLSTINQTKVYYAYHLDGTDACDNNVYANFDEQGISLDALNLSGGENFDFEKIIDADKNNFYNLSTGILGVAASKSLNVYFPNLSNTTDNINLRFRTSAALLNLGLLNNLSVTAYNGTTPVYNTSVSSLLGADLLGLLNNGQIVTLPFAPGVAFDRVTITLSNLVSANVTQYVEVYGITRSPAFPTFVPPTSNIVNVCYNTAANLTATTAAANELFWYDVADGGTALQAVAYNATFTTPALLANKTYYVASRKAGCTSESVRVPVSVVVNPEILFAGGSLTNATAGSVYTKQINVATGGTPTYTYALASGSTLPTGLAISSTGLITGTPTVPNSYTFSVIATDAKNCTATATFNLTVTNALALTPATLPNGVTNTLYPTQVIPDATGGTGPYTYTATNLPPGLTFTPGTKEISGTPTQAGTYTIPVTVTDANGNTVTSNFTVKITDPLVLPTATLANGTTGTVYPTQIIPLATGGSTPYTYSATGLPPGLTFDPATREITGTPTQAGTFTVPVTITDGDGKTVTTNYSITVVDPLVLPAATLADGTEGVLYPTQTIPAAVGGSGTYTYTASNLPPGLTFDPATREIKGTPTQAGNYVVTVNVNDGQGKTATNNYPIKVIGELSLPSATLANGVVGTTYPTQTLPAVTGGTAPYTYLATGLPPGLNFNTSTREITGTPTLGGTYTVSLTATDANGNKVNTDYTITVTVNPPTVAAATVCAGSPATLSVSNLQAGVTYNWYASTGSTPLVTNNTGVFVTPAVTTQTVFYVEAVSGTAVSSRTAVTVSVNPPATLATVTTNNQVINAGQTTTLIATADAGNTIAWFDAATNGTQVGTGSSFTTPILNATTTYYVQTTNSNGCVSASRVPVTVTVITSGGGTACNAANAQNTAITGICVLCSINGAGNSTDADVTNFTRITLGVGVGATGYQQLIFPSVGAATDSIRLDLALPTGLLDLTALSNYTINVMNGSTVVRTVQLNSSLLNLQLLTGNRFAATVLAGGAYDRVEIRFGALVSAITSLDIYGANVIYPNPTLTAGNQTICSGSTATLTATANGGTTLTWYSAAVGGTALTTGATYTTPALNATTTYYIEVSKGTCANTTRVPVTVTVTPVLPTPVLATITASCAGSTSTLSVSNPDAGVTYKWYDAATAGNLLFTGTTFVTPVLNANTTFYVEASQGNCTSATRAAAAVTVNPRPVLPVVTASATTVNVGQTAILTATSTESNITFNWYTSNTATSPVYTGATYVTPPLLATTTYYVEAVNANGCTSATRVQVTINVDGNGSPNPVPCESALTETNGVNGVALLSGVFNSALAVDNDTQTASSLVMPVGALGASVYQRANFGSSSQLGDTVKVLVSSPGKLLSLSLLGNVELTTFNGGTSNNDARPLNNTTLLNLQLLSGDTQALITFVPTATFDAVELKLNAGLLGALTSINFNAAQRILVAPTVVAANVTGCAGQTAQLEVSSPVAGYTYRWYDATGTYITGKDGVTFITPTLTANTKFYVAAVSPSGCVSYKTVVNVTTNPAPVTPVLLAPSVNTCANTSVTFQVKDPIAGTDYNWYATANSTTILFTGATFNTPTVTANTSYFVEAVNSCGSSSTRTEGQINIGSIDIPVVTPPAVTITEGSVAVLTATSSTAGATINWYTSETATLPIFTGTTFTTPQLSATTTYYVEATVPGGCPATAKASVVVTVIPNGTPVATPCGAATTTVASGVDGVVLLGGVFNPTLAVDNDVNTGSSLVIPVGLLGASVYHHVGFTGLSNVGDTLRVKITTPGKLLSLALLQNLTVRTYQGTAPNNDLTSISNPLITLTLLSGDASAILTFVPTSKFDGVELRLNSGLLGALTSVNLDYAQRTIPVPTLASATASACQGSTATLSVQNPAPGVVYKWYLAGTYLGAATDGPTYTTDATLAAGTYEFSVTATANGCETKPAKVTVTILPPPSAPVAAAGNPATTCINTPATLSVQAVAGVTFNWYDAATNGNMLVSNNSSYTTSASLAPGTYDFYVEAVNGNSCSNATRTKISITVNPSSTAADVTITGNTSICASGTTTLTATSTTVSSPVFNWFSDAALTNLVNTGATFNTPAITATTKYYVTVSGTNKCANPVGAAAEVTIILNPIAVAADINLAGTSTICNGSTVKLTATTTTVTNPVFTWYSDAALTTPVFTGPEFTTPALSANTTYYVTVRGDNKCENTASTAKSITITVNPFATDADIAASGLTTICKNSGTVLSVTSATVTNPVFTWYSDANFATVVHVGPTFNIPTLAATTTYYVSVRGDNKCENLATAAKVITVTVNDYATAADVTVSNAQICAGNAAVLMASSLTVTQPVFTWYSDASLTSVAFVGPTFTVTGLTATTTYYVTVKGANKCENAAADAKAVTVTVNPLATTTDIIVTGDNTACAGSAVVLSATSPSVNNPIFTWYSDAALTNVSHIGATFATPALTTSTTYYVTVKGDNKCENAAGTAKVIAITVKPVATASDIAANDATICSGSTASITATTTTVTNPTFTWYTDAALTTVAYVGATFTTPGLTATTKYYVTVKGDNKCENSGITAKVVTVTVNEAATAADITLSTPSIVCGSGTVVINASSTTVTSPVFTWYSDASLTTVAYTGPSFTTPNLTTTTTYYVTVKGSNKCENSALNAKAVTITVNPIAIASDVSVTGSTSTCEGSAAVLTASTTTVTSPVFTWYSDAALTNVVFTGAVFTTPNLTANATYYVTVKGSNRCESTAASAKAVTITVKPIATASDINADDVTICSGSTTVIAATTTTVTNPTFTWYTDAALTTVAYVGASFTTPNLTATTKYYVTVKGDNRCENTGTTAKVVTVTVNQGATAADITLSTPSIVCGSGTVVINASSTTVTNPVFTWYSDASLTTVAYVGAAFTTPNLSTTTTYYVTVKGSDKCESSAANAKAITITVNPVAIANDVTVTGSTSICAGTQAVLTASTTTVTSPVFTWYSDAALTNVVFTGAVFTAPGFTGTRTYYVTVKGSNKCENTAATAKSVTIVVNDLPLNPVVATAGTNICSGEATVLNLTNPQTGVTYEWYSAAVGGNLLYTGTSYTTAVLNASTDYYVVAIGAAGCNNNGGRVKVTVTVNPKPTVPTVTSASVSVCTGSAASLSVSNPQTGITYNWYTSSVGGTIAGTGSTFLTPAVNANATYYVEATSGSCTSTARTPVNVIPLPVPVAPASATPANGILCAGSSTTITVNNPVAGLIYRWYAASSSGAVLAEGVSFTTPGLNTTTTYYVESIAVGGCASPTRTPVTVTVLPVLDRPVLSVTATTPNSVTFGWPAVAGASGYEVSTDNGLTWILPTNGATGTTYFVTGLKPDQSVTIIVRAKGQLDCQTSANSTPVTGKSSNPLGNEVFVPNAFTPNNDGKNDVFLIYGNTITSARMFIYTQWGQLIFQSDNVANGWDGTFKGVNQPIGVYVYMVEVQFNDGTSTMKKGTITLIR</sequence>
<feature type="domain" description="Fibronectin type-III" evidence="1">
    <location>
        <begin position="3486"/>
        <end position="3575"/>
    </location>
</feature>
<evidence type="ECO:0000313" key="2">
    <source>
        <dbReference type="EMBL" id="SER08704.1"/>
    </source>
</evidence>
<accession>A0A1H9LBE0</accession>
<proteinExistence type="predicted"/>
<dbReference type="InterPro" id="IPR003961">
    <property type="entry name" value="FN3_dom"/>
</dbReference>
<dbReference type="Proteomes" id="UP000199572">
    <property type="component" value="Unassembled WGS sequence"/>
</dbReference>
<dbReference type="OrthoDB" id="1236981at2"/>
<gene>
    <name evidence="2" type="ORF">SAMN04488023_10474</name>
</gene>
<dbReference type="Gene3D" id="2.60.40.10">
    <property type="entry name" value="Immunoglobulins"/>
    <property type="match status" value="6"/>
</dbReference>
<protein>
    <submittedName>
        <fullName evidence="2">Gliding motility-associated C-terminal domain-containing protein</fullName>
    </submittedName>
</protein>
<dbReference type="SUPFAM" id="SSF49313">
    <property type="entry name" value="Cadherin-like"/>
    <property type="match status" value="5"/>
</dbReference>
<dbReference type="GO" id="GO:0005509">
    <property type="term" value="F:calcium ion binding"/>
    <property type="evidence" value="ECO:0007669"/>
    <property type="project" value="InterPro"/>
</dbReference>
<dbReference type="InterPro" id="IPR044023">
    <property type="entry name" value="Ig_7"/>
</dbReference>
<dbReference type="SMART" id="SM00736">
    <property type="entry name" value="CADG"/>
    <property type="match status" value="4"/>
</dbReference>
<dbReference type="InterPro" id="IPR003599">
    <property type="entry name" value="Ig_sub"/>
</dbReference>
<name>A0A1H9LBE0_9SPHI</name>
<dbReference type="STRING" id="390241.SAMN04488023_10474"/>